<reference evidence="1" key="5">
    <citation type="journal article" date="2021" name="G3 (Bethesda)">
        <title>Aegilops tauschii genome assembly Aet v5.0 features greater sequence contiguity and improved annotation.</title>
        <authorList>
            <person name="Wang L."/>
            <person name="Zhu T."/>
            <person name="Rodriguez J.C."/>
            <person name="Deal K.R."/>
            <person name="Dubcovsky J."/>
            <person name="McGuire P.E."/>
            <person name="Lux T."/>
            <person name="Spannagl M."/>
            <person name="Mayer K.F.X."/>
            <person name="Baldrich P."/>
            <person name="Meyers B.C."/>
            <person name="Huo N."/>
            <person name="Gu Y.Q."/>
            <person name="Zhou H."/>
            <person name="Devos K.M."/>
            <person name="Bennetzen J.L."/>
            <person name="Unver T."/>
            <person name="Budak H."/>
            <person name="Gulick P.J."/>
            <person name="Galiba G."/>
            <person name="Kalapos B."/>
            <person name="Nelson D.R."/>
            <person name="Li P."/>
            <person name="You F.M."/>
            <person name="Luo M.C."/>
            <person name="Dvorak J."/>
        </authorList>
    </citation>
    <scope>NUCLEOTIDE SEQUENCE [LARGE SCALE GENOMIC DNA]</scope>
    <source>
        <strain evidence="1">cv. AL8/78</strain>
    </source>
</reference>
<dbReference type="Proteomes" id="UP000015105">
    <property type="component" value="Chromosome 7D"/>
</dbReference>
<reference evidence="1" key="3">
    <citation type="journal article" date="2017" name="Nature">
        <title>Genome sequence of the progenitor of the wheat D genome Aegilops tauschii.</title>
        <authorList>
            <person name="Luo M.C."/>
            <person name="Gu Y.Q."/>
            <person name="Puiu D."/>
            <person name="Wang H."/>
            <person name="Twardziok S.O."/>
            <person name="Deal K.R."/>
            <person name="Huo N."/>
            <person name="Zhu T."/>
            <person name="Wang L."/>
            <person name="Wang Y."/>
            <person name="McGuire P.E."/>
            <person name="Liu S."/>
            <person name="Long H."/>
            <person name="Ramasamy R.K."/>
            <person name="Rodriguez J.C."/>
            <person name="Van S.L."/>
            <person name="Yuan L."/>
            <person name="Wang Z."/>
            <person name="Xia Z."/>
            <person name="Xiao L."/>
            <person name="Anderson O.D."/>
            <person name="Ouyang S."/>
            <person name="Liang Y."/>
            <person name="Zimin A.V."/>
            <person name="Pertea G."/>
            <person name="Qi P."/>
            <person name="Bennetzen J.L."/>
            <person name="Dai X."/>
            <person name="Dawson M.W."/>
            <person name="Muller H.G."/>
            <person name="Kugler K."/>
            <person name="Rivarola-Duarte L."/>
            <person name="Spannagl M."/>
            <person name="Mayer K.F.X."/>
            <person name="Lu F.H."/>
            <person name="Bevan M.W."/>
            <person name="Leroy P."/>
            <person name="Li P."/>
            <person name="You F.M."/>
            <person name="Sun Q."/>
            <person name="Liu Z."/>
            <person name="Lyons E."/>
            <person name="Wicker T."/>
            <person name="Salzberg S.L."/>
            <person name="Devos K.M."/>
            <person name="Dvorak J."/>
        </authorList>
    </citation>
    <scope>NUCLEOTIDE SEQUENCE [LARGE SCALE GENOMIC DNA]</scope>
    <source>
        <strain evidence="1">cv. AL8/78</strain>
    </source>
</reference>
<protein>
    <submittedName>
        <fullName evidence="1">Uncharacterized protein</fullName>
    </submittedName>
</protein>
<name>A0A453RJM8_AEGTS</name>
<dbReference type="EnsemblPlants" id="AET7Gv20605000.6">
    <property type="protein sequence ID" value="AET7Gv20605000.6"/>
    <property type="gene ID" value="AET7Gv20605000"/>
</dbReference>
<dbReference type="Gramene" id="AET7Gv20605000.6">
    <property type="protein sequence ID" value="AET7Gv20605000.6"/>
    <property type="gene ID" value="AET7Gv20605000"/>
</dbReference>
<accession>A0A453RJM8</accession>
<organism evidence="1 2">
    <name type="scientific">Aegilops tauschii subsp. strangulata</name>
    <name type="common">Goatgrass</name>
    <dbReference type="NCBI Taxonomy" id="200361"/>
    <lineage>
        <taxon>Eukaryota</taxon>
        <taxon>Viridiplantae</taxon>
        <taxon>Streptophyta</taxon>
        <taxon>Embryophyta</taxon>
        <taxon>Tracheophyta</taxon>
        <taxon>Spermatophyta</taxon>
        <taxon>Magnoliopsida</taxon>
        <taxon>Liliopsida</taxon>
        <taxon>Poales</taxon>
        <taxon>Poaceae</taxon>
        <taxon>BOP clade</taxon>
        <taxon>Pooideae</taxon>
        <taxon>Triticodae</taxon>
        <taxon>Triticeae</taxon>
        <taxon>Triticinae</taxon>
        <taxon>Aegilops</taxon>
    </lineage>
</organism>
<reference evidence="2" key="2">
    <citation type="journal article" date="2017" name="Nat. Plants">
        <title>The Aegilops tauschii genome reveals multiple impacts of transposons.</title>
        <authorList>
            <person name="Zhao G."/>
            <person name="Zou C."/>
            <person name="Li K."/>
            <person name="Wang K."/>
            <person name="Li T."/>
            <person name="Gao L."/>
            <person name="Zhang X."/>
            <person name="Wang H."/>
            <person name="Yang Z."/>
            <person name="Liu X."/>
            <person name="Jiang W."/>
            <person name="Mao L."/>
            <person name="Kong X."/>
            <person name="Jiao Y."/>
            <person name="Jia J."/>
        </authorList>
    </citation>
    <scope>NUCLEOTIDE SEQUENCE [LARGE SCALE GENOMIC DNA]</scope>
    <source>
        <strain evidence="2">cv. AL8/78</strain>
    </source>
</reference>
<evidence type="ECO:0000313" key="2">
    <source>
        <dbReference type="Proteomes" id="UP000015105"/>
    </source>
</evidence>
<dbReference type="AlphaFoldDB" id="A0A453RJM8"/>
<evidence type="ECO:0000313" key="1">
    <source>
        <dbReference type="EnsemblPlants" id="AET7Gv20605000.6"/>
    </source>
</evidence>
<keyword evidence="2" id="KW-1185">Reference proteome</keyword>
<reference evidence="2" key="1">
    <citation type="journal article" date="2014" name="Science">
        <title>Ancient hybridizations among the ancestral genomes of bread wheat.</title>
        <authorList>
            <consortium name="International Wheat Genome Sequencing Consortium,"/>
            <person name="Marcussen T."/>
            <person name="Sandve S.R."/>
            <person name="Heier L."/>
            <person name="Spannagl M."/>
            <person name="Pfeifer M."/>
            <person name="Jakobsen K.S."/>
            <person name="Wulff B.B."/>
            <person name="Steuernagel B."/>
            <person name="Mayer K.F."/>
            <person name="Olsen O.A."/>
        </authorList>
    </citation>
    <scope>NUCLEOTIDE SEQUENCE [LARGE SCALE GENOMIC DNA]</scope>
    <source>
        <strain evidence="2">cv. AL8/78</strain>
    </source>
</reference>
<proteinExistence type="predicted"/>
<reference evidence="1" key="4">
    <citation type="submission" date="2019-03" db="UniProtKB">
        <authorList>
            <consortium name="EnsemblPlants"/>
        </authorList>
    </citation>
    <scope>IDENTIFICATION</scope>
</reference>
<sequence length="58" mass="6868">MLARDQQTVIINGSLVHMKDRHKCNCTVQRFRHWLEQRDEQCSLPTTLTSTVRPMIDE</sequence>